<keyword evidence="3" id="KW-1185">Reference proteome</keyword>
<keyword evidence="1" id="KW-1133">Transmembrane helix</keyword>
<sequence>MEELKFNVETVNLDGDNDIELMNIKAIGEMVPLKPTSKDAKDKNNQENLDSSFDLISNILNLINPICWTSTKGYFDVTTSEVKRRIVKSFEIAKDKNTLNHIWRGITNNNITFQDDKGDFEMFYCKSLDESKKSDLYGPLWIGVTLSLIIGMYSSILPRIGTNYMLPAEIGKLPSSFSIIFSYIMSSAISNYFFLWYKCDYTPLTLLLSIYGYSLSPLVPGFILYIFLPMKFLNWLTLIFCCSISILFRYDSLYIKGKKQHNGLTSLSVLIIPDLILLLALKIFIMNY</sequence>
<feature type="transmembrane region" description="Helical" evidence="1">
    <location>
        <begin position="136"/>
        <end position="156"/>
    </location>
</feature>
<dbReference type="EMBL" id="LRBS01000003">
    <property type="protein sequence ID" value="OII78283.1"/>
    <property type="molecule type" value="Genomic_DNA"/>
</dbReference>
<organism evidence="2 3">
    <name type="scientific">Cryptosporidium andersoni</name>
    <dbReference type="NCBI Taxonomy" id="117008"/>
    <lineage>
        <taxon>Eukaryota</taxon>
        <taxon>Sar</taxon>
        <taxon>Alveolata</taxon>
        <taxon>Apicomplexa</taxon>
        <taxon>Conoidasida</taxon>
        <taxon>Coccidia</taxon>
        <taxon>Eucoccidiorida</taxon>
        <taxon>Eimeriorina</taxon>
        <taxon>Cryptosporidiidae</taxon>
        <taxon>Cryptosporidium</taxon>
    </lineage>
</organism>
<accession>A0A1J4MXM8</accession>
<evidence type="ECO:0000313" key="3">
    <source>
        <dbReference type="Proteomes" id="UP000186804"/>
    </source>
</evidence>
<dbReference type="VEuPathDB" id="CryptoDB:cand_035080"/>
<dbReference type="GO" id="GO:0031267">
    <property type="term" value="F:small GTPase binding"/>
    <property type="evidence" value="ECO:0007669"/>
    <property type="project" value="InterPro"/>
</dbReference>
<feature type="transmembrane region" description="Helical" evidence="1">
    <location>
        <begin position="176"/>
        <end position="197"/>
    </location>
</feature>
<proteinExistence type="predicted"/>
<dbReference type="InterPro" id="IPR039765">
    <property type="entry name" value="Yip5/YIPF1/YIPF2"/>
</dbReference>
<evidence type="ECO:0000256" key="1">
    <source>
        <dbReference type="SAM" id="Phobius"/>
    </source>
</evidence>
<feature type="transmembrane region" description="Helical" evidence="1">
    <location>
        <begin position="204"/>
        <end position="226"/>
    </location>
</feature>
<reference evidence="2 3" key="1">
    <citation type="submission" date="2016-10" db="EMBL/GenBank/DDBJ databases">
        <title>Reductive evolution of mitochondrial metabolism and differential evolution of invasion-related proteins in Cryptosporidium.</title>
        <authorList>
            <person name="Liu S."/>
            <person name="Roellig D.M."/>
            <person name="Guo Y."/>
            <person name="Li N."/>
            <person name="Frace M.A."/>
            <person name="Tang K."/>
            <person name="Zhang L."/>
            <person name="Feng Y."/>
            <person name="Xiao L."/>
        </authorList>
    </citation>
    <scope>NUCLEOTIDE SEQUENCE [LARGE SCALE GENOMIC DNA]</scope>
    <source>
        <strain evidence="2">30847</strain>
    </source>
</reference>
<keyword evidence="1" id="KW-0812">Transmembrane</keyword>
<feature type="transmembrane region" description="Helical" evidence="1">
    <location>
        <begin position="232"/>
        <end position="250"/>
    </location>
</feature>
<dbReference type="AlphaFoldDB" id="A0A1J4MXM8"/>
<dbReference type="Proteomes" id="UP000186804">
    <property type="component" value="Unassembled WGS sequence"/>
</dbReference>
<dbReference type="PANTHER" id="PTHR12822:SF2">
    <property type="entry name" value="PROTEIN YIPF"/>
    <property type="match status" value="1"/>
</dbReference>
<comment type="caution">
    <text evidence="2">The sequence shown here is derived from an EMBL/GenBank/DDBJ whole genome shotgun (WGS) entry which is preliminary data.</text>
</comment>
<dbReference type="OrthoDB" id="10256463at2759"/>
<feature type="transmembrane region" description="Helical" evidence="1">
    <location>
        <begin position="262"/>
        <end position="285"/>
    </location>
</feature>
<evidence type="ECO:0000313" key="2">
    <source>
        <dbReference type="EMBL" id="OII78283.1"/>
    </source>
</evidence>
<protein>
    <submittedName>
        <fullName evidence="2">YIP1 domain-containing protein</fullName>
    </submittedName>
</protein>
<dbReference type="GO" id="GO:0016192">
    <property type="term" value="P:vesicle-mediated transport"/>
    <property type="evidence" value="ECO:0007669"/>
    <property type="project" value="InterPro"/>
</dbReference>
<dbReference type="GO" id="GO:0005794">
    <property type="term" value="C:Golgi apparatus"/>
    <property type="evidence" value="ECO:0007669"/>
    <property type="project" value="InterPro"/>
</dbReference>
<dbReference type="PANTHER" id="PTHR12822">
    <property type="entry name" value="PROTEIN YIPF"/>
    <property type="match status" value="1"/>
</dbReference>
<gene>
    <name evidence="2" type="ORF">cand_035080</name>
</gene>
<keyword evidence="1" id="KW-0472">Membrane</keyword>
<dbReference type="RefSeq" id="XP_067070129.1">
    <property type="nucleotide sequence ID" value="XM_067213734.1"/>
</dbReference>
<name>A0A1J4MXM8_9CRYT</name>
<dbReference type="GeneID" id="92367692"/>